<evidence type="ECO:0000313" key="5">
    <source>
        <dbReference type="Proteomes" id="UP001071478"/>
    </source>
</evidence>
<accession>A0A9Q4C6Y2</accession>
<sequence>MNSITPVLDRIGQWLTGAPLWVQTPLVMVVVLLICVPLAAVLLKIVNTAGNLVERATGGGDGGHTPTQLIPRSGEGTSAGVRVVSRSEPEIPGD</sequence>
<feature type="compositionally biased region" description="Basic and acidic residues" evidence="1">
    <location>
        <begin position="85"/>
        <end position="94"/>
    </location>
</feature>
<dbReference type="Proteomes" id="UP001071478">
    <property type="component" value="Unassembled WGS sequence"/>
</dbReference>
<name>A0A9Q4C6Y2_9CORY</name>
<dbReference type="EMBL" id="JAPMKU010000001">
    <property type="protein sequence ID" value="MCX7467278.1"/>
    <property type="molecule type" value="Genomic_DNA"/>
</dbReference>
<gene>
    <name evidence="3" type="ORF">OS125_03130</name>
    <name evidence="4" type="ORF">OS129_00065</name>
</gene>
<evidence type="ECO:0000313" key="4">
    <source>
        <dbReference type="EMBL" id="MCX7467278.1"/>
    </source>
</evidence>
<organism evidence="4 5">
    <name type="scientific">Corynebacterium pygosceleis</name>
    <dbReference type="NCBI Taxonomy" id="2800406"/>
    <lineage>
        <taxon>Bacteria</taxon>
        <taxon>Bacillati</taxon>
        <taxon>Actinomycetota</taxon>
        <taxon>Actinomycetes</taxon>
        <taxon>Mycobacteriales</taxon>
        <taxon>Corynebacteriaceae</taxon>
        <taxon>Corynebacterium</taxon>
    </lineage>
</organism>
<dbReference type="AlphaFoldDB" id="A0A9Q4C6Y2"/>
<feature type="region of interest" description="Disordered" evidence="1">
    <location>
        <begin position="56"/>
        <end position="94"/>
    </location>
</feature>
<dbReference type="RefSeq" id="WP_248166960.1">
    <property type="nucleotide sequence ID" value="NZ_JALNJA010000001.1"/>
</dbReference>
<evidence type="ECO:0000313" key="3">
    <source>
        <dbReference type="EMBL" id="MCX7444239.1"/>
    </source>
</evidence>
<keyword evidence="2" id="KW-0812">Transmembrane</keyword>
<comment type="caution">
    <text evidence="4">The sequence shown here is derived from an EMBL/GenBank/DDBJ whole genome shotgun (WGS) entry which is preliminary data.</text>
</comment>
<dbReference type="Proteomes" id="UP001081709">
    <property type="component" value="Unassembled WGS sequence"/>
</dbReference>
<dbReference type="EMBL" id="JAPMKV010000001">
    <property type="protein sequence ID" value="MCX7444239.1"/>
    <property type="molecule type" value="Genomic_DNA"/>
</dbReference>
<feature type="transmembrane region" description="Helical" evidence="2">
    <location>
        <begin position="20"/>
        <end position="43"/>
    </location>
</feature>
<evidence type="ECO:0000256" key="1">
    <source>
        <dbReference type="SAM" id="MobiDB-lite"/>
    </source>
</evidence>
<keyword evidence="2" id="KW-0472">Membrane</keyword>
<keyword evidence="2" id="KW-1133">Transmembrane helix</keyword>
<evidence type="ECO:0000313" key="6">
    <source>
        <dbReference type="Proteomes" id="UP001081709"/>
    </source>
</evidence>
<keyword evidence="6" id="KW-1185">Reference proteome</keyword>
<protein>
    <submittedName>
        <fullName evidence="4">Uncharacterized protein</fullName>
    </submittedName>
</protein>
<evidence type="ECO:0000256" key="2">
    <source>
        <dbReference type="SAM" id="Phobius"/>
    </source>
</evidence>
<proteinExistence type="predicted"/>
<reference evidence="4" key="1">
    <citation type="submission" date="2022-11" db="EMBL/GenBank/DDBJ databases">
        <title>Corynebacterium sp. isolated from Penguins.</title>
        <authorList>
            <person name="Sedlar K."/>
            <person name="Svec P."/>
        </authorList>
    </citation>
    <scope>NUCLEOTIDE SEQUENCE</scope>
    <source>
        <strain evidence="3">P7003</strain>
        <strain evidence="4">P7374</strain>
    </source>
</reference>